<protein>
    <submittedName>
        <fullName evidence="3">Minor capsid protein</fullName>
    </submittedName>
</protein>
<keyword evidence="1" id="KW-0175">Coiled coil</keyword>
<evidence type="ECO:0000313" key="3">
    <source>
        <dbReference type="EMBL" id="DAD74306.1"/>
    </source>
</evidence>
<dbReference type="Pfam" id="PF04233">
    <property type="entry name" value="Phage_Mu_F"/>
    <property type="match status" value="1"/>
</dbReference>
<dbReference type="InterPro" id="IPR037178">
    <property type="entry name" value="ColicinD_C_sf"/>
</dbReference>
<dbReference type="EMBL" id="BK014758">
    <property type="protein sequence ID" value="DAD74306.1"/>
    <property type="molecule type" value="Genomic_DNA"/>
</dbReference>
<dbReference type="GO" id="GO:0004540">
    <property type="term" value="F:RNA nuclease activity"/>
    <property type="evidence" value="ECO:0007669"/>
    <property type="project" value="InterPro"/>
</dbReference>
<evidence type="ECO:0000256" key="1">
    <source>
        <dbReference type="SAM" id="Coils"/>
    </source>
</evidence>
<organism evidence="3">
    <name type="scientific">Siphoviridae sp. ctabX13</name>
    <dbReference type="NCBI Taxonomy" id="2826389"/>
    <lineage>
        <taxon>Viruses</taxon>
        <taxon>Duplodnaviria</taxon>
        <taxon>Heunggongvirae</taxon>
        <taxon>Uroviricota</taxon>
        <taxon>Caudoviricetes</taxon>
    </lineage>
</organism>
<accession>A0A8S5LWM1</accession>
<dbReference type="InterPro" id="IPR006528">
    <property type="entry name" value="Phage_head_morphogenesis_dom"/>
</dbReference>
<reference evidence="3" key="1">
    <citation type="journal article" date="2021" name="Proc. Natl. Acad. Sci. U.S.A.">
        <title>A Catalog of Tens of Thousands of Viruses from Human Metagenomes Reveals Hidden Associations with Chronic Diseases.</title>
        <authorList>
            <person name="Tisza M.J."/>
            <person name="Buck C.B."/>
        </authorList>
    </citation>
    <scope>NUCLEOTIDE SEQUENCE</scope>
    <source>
        <strain evidence="3">CtabX13</strain>
    </source>
</reference>
<dbReference type="Gene3D" id="3.10.450.200">
    <property type="match status" value="1"/>
</dbReference>
<sequence length="514" mass="59437">MKGADYWEQRAIKDKKFATNKTEEYINSRLSKAYNKVSKELEEEISELYKKFDKSRALLSQSKEKLLTSSEASEIKELLKLLEKEKAKLLEAAELPEEIVKNIEENIKLIEESLKLKSTNGYITHLELMNERINSLALSVANENQTNMYGFLSSQYEDNYFRGVFRVQQGIGFGKDFVSPNPKVVQGIIMKKFAGSSFSKRIWKDANKLATTLKDTLTVGLIRGESIDQMTKRLLTRVDASQSRARTLIRTESARIYEEATKDAYKECGIEHYIYLATLDRKTSLICQELDMKSFQLKDAKVGENYPPMHPNCRSTTMADTKPLKRLARGSDGKNYTVDGNLSYKDWYEGLSSDEQGRMKLENKKDANKKRDKEEYSLYKKLLGKSMPSLADYKESKYNRDEIYLDIKKRVDDIKNTPIRVTNKQFGKKIGKHGGYDYGFDIKTKEGREQYRALIEDVRYNFDERAVGDWRSQEEPVIFYIKGENLVVTQLDGEFISLFDGGKKNERAKNARRF</sequence>
<dbReference type="NCBIfam" id="TIGR01641">
    <property type="entry name" value="phageSPP1_gp7"/>
    <property type="match status" value="1"/>
</dbReference>
<feature type="coiled-coil region" evidence="1">
    <location>
        <begin position="27"/>
        <end position="120"/>
    </location>
</feature>
<evidence type="ECO:0000259" key="2">
    <source>
        <dbReference type="Pfam" id="PF04233"/>
    </source>
</evidence>
<name>A0A8S5LWM1_9CAUD</name>
<proteinExistence type="predicted"/>
<feature type="domain" description="Phage head morphogenesis" evidence="2">
    <location>
        <begin position="212"/>
        <end position="318"/>
    </location>
</feature>